<evidence type="ECO:0000256" key="5">
    <source>
        <dbReference type="ARBA" id="ARBA00022989"/>
    </source>
</evidence>
<evidence type="ECO:0000256" key="4">
    <source>
        <dbReference type="ARBA" id="ARBA00022692"/>
    </source>
</evidence>
<comment type="similarity">
    <text evidence="2 7">Belongs to the MlaE permease family.</text>
</comment>
<dbReference type="Proteomes" id="UP000249169">
    <property type="component" value="Unassembled WGS sequence"/>
</dbReference>
<proteinExistence type="inferred from homology"/>
<accession>A0A328CBE2</accession>
<keyword evidence="9" id="KW-1185">Reference proteome</keyword>
<dbReference type="GO" id="GO:0043190">
    <property type="term" value="C:ATP-binding cassette (ABC) transporter complex"/>
    <property type="evidence" value="ECO:0007669"/>
    <property type="project" value="InterPro"/>
</dbReference>
<keyword evidence="3" id="KW-0813">Transport</keyword>
<evidence type="ECO:0000256" key="3">
    <source>
        <dbReference type="ARBA" id="ARBA00022448"/>
    </source>
</evidence>
<dbReference type="AlphaFoldDB" id="A0A328CBE2"/>
<feature type="transmembrane region" description="Helical" evidence="7">
    <location>
        <begin position="20"/>
        <end position="37"/>
    </location>
</feature>
<sequence length="265" mass="28575">MHRITSTIQAPFRWLGHTAMSWSFNAGGLAILIFQVLRNLLPWRWQFDGPETWRNLYRVGVKSFPIVVVTAILVGAIMVIQSGLYIEQYGAYGLLGWGAGYSILREVGPILIGLMFSGRVGANNTAELGTMKVTDQVDALRALAIDPIAYLVMPRFIAMILMMFLLVVIGNFTALIGGAITSQVLLDVNMVLFFQSVITFVLLDDLLHGLIKAVAFGFAIAIISCHFGLSTSGGAVGVGRAVNASVVGSAIAIFVLDYAITFASL</sequence>
<dbReference type="InterPro" id="IPR003453">
    <property type="entry name" value="ABC_MlaE_roteobac"/>
</dbReference>
<gene>
    <name evidence="8" type="ORF">DL240_06550</name>
</gene>
<comment type="subcellular location">
    <subcellularLocation>
        <location evidence="1">Membrane</location>
        <topology evidence="1">Multi-pass membrane protein</topology>
    </subcellularLocation>
</comment>
<dbReference type="GO" id="GO:0005548">
    <property type="term" value="F:phospholipid transporter activity"/>
    <property type="evidence" value="ECO:0007669"/>
    <property type="project" value="TreeGrafter"/>
</dbReference>
<keyword evidence="5 7" id="KW-1133">Transmembrane helix</keyword>
<keyword evidence="6 7" id="KW-0472">Membrane</keyword>
<dbReference type="PANTHER" id="PTHR30188">
    <property type="entry name" value="ABC TRANSPORTER PERMEASE PROTEIN-RELATED"/>
    <property type="match status" value="1"/>
</dbReference>
<feature type="transmembrane region" description="Helical" evidence="7">
    <location>
        <begin position="64"/>
        <end position="86"/>
    </location>
</feature>
<dbReference type="InterPro" id="IPR030802">
    <property type="entry name" value="Permease_MalE"/>
</dbReference>
<dbReference type="EMBL" id="QHKO01000002">
    <property type="protein sequence ID" value="RAL23809.1"/>
    <property type="molecule type" value="Genomic_DNA"/>
</dbReference>
<name>A0A328CBE2_9DELT</name>
<evidence type="ECO:0000313" key="9">
    <source>
        <dbReference type="Proteomes" id="UP000249169"/>
    </source>
</evidence>
<comment type="caution">
    <text evidence="8">The sequence shown here is derived from an EMBL/GenBank/DDBJ whole genome shotgun (WGS) entry which is preliminary data.</text>
</comment>
<reference evidence="8 9" key="1">
    <citation type="submission" date="2018-05" db="EMBL/GenBank/DDBJ databases">
        <title>Lujinxingia marina gen. nov. sp. nov., a new facultative anaerobic member of the class Deltaproteobacteria, and proposal of Lujinxingaceae fam. nov.</title>
        <authorList>
            <person name="Li C.-M."/>
        </authorList>
    </citation>
    <scope>NUCLEOTIDE SEQUENCE [LARGE SCALE GENOMIC DNA]</scope>
    <source>
        <strain evidence="8 9">B210</strain>
    </source>
</reference>
<keyword evidence="4 7" id="KW-0812">Transmembrane</keyword>
<feature type="transmembrane region" description="Helical" evidence="7">
    <location>
        <begin position="209"/>
        <end position="229"/>
    </location>
</feature>
<evidence type="ECO:0000256" key="1">
    <source>
        <dbReference type="ARBA" id="ARBA00004141"/>
    </source>
</evidence>
<dbReference type="NCBIfam" id="TIGR00056">
    <property type="entry name" value="MlaE family lipid ABC transporter permease subunit"/>
    <property type="match status" value="1"/>
</dbReference>
<evidence type="ECO:0000256" key="2">
    <source>
        <dbReference type="ARBA" id="ARBA00007556"/>
    </source>
</evidence>
<dbReference type="PANTHER" id="PTHR30188:SF4">
    <property type="entry name" value="PROTEIN TRIGALACTOSYLDIACYLGLYCEROL 1, CHLOROPLASTIC"/>
    <property type="match status" value="1"/>
</dbReference>
<feature type="transmembrane region" description="Helical" evidence="7">
    <location>
        <begin position="156"/>
        <end position="177"/>
    </location>
</feature>
<dbReference type="OrthoDB" id="9805022at2"/>
<dbReference type="RefSeq" id="WP_111729067.1">
    <property type="nucleotide sequence ID" value="NZ_QHKO01000002.1"/>
</dbReference>
<organism evidence="8 9">
    <name type="scientific">Lujinxingia litoralis</name>
    <dbReference type="NCBI Taxonomy" id="2211119"/>
    <lineage>
        <taxon>Bacteria</taxon>
        <taxon>Deltaproteobacteria</taxon>
        <taxon>Bradymonadales</taxon>
        <taxon>Lujinxingiaceae</taxon>
        <taxon>Lujinxingia</taxon>
    </lineage>
</organism>
<feature type="transmembrane region" description="Helical" evidence="7">
    <location>
        <begin position="241"/>
        <end position="260"/>
    </location>
</feature>
<evidence type="ECO:0000313" key="8">
    <source>
        <dbReference type="EMBL" id="RAL23809.1"/>
    </source>
</evidence>
<evidence type="ECO:0000256" key="7">
    <source>
        <dbReference type="RuleBase" id="RU362044"/>
    </source>
</evidence>
<dbReference type="Pfam" id="PF02405">
    <property type="entry name" value="MlaE"/>
    <property type="match status" value="1"/>
</dbReference>
<evidence type="ECO:0000256" key="6">
    <source>
        <dbReference type="ARBA" id="ARBA00023136"/>
    </source>
</evidence>
<protein>
    <submittedName>
        <fullName evidence="8">ABC transporter permease</fullName>
    </submittedName>
</protein>